<keyword evidence="1" id="KW-0472">Membrane</keyword>
<dbReference type="RefSeq" id="WP_192963315.1">
    <property type="nucleotide sequence ID" value="NZ_LN713926.1"/>
</dbReference>
<gene>
    <name evidence="2" type="ORF">PQBR57_0165</name>
</gene>
<keyword evidence="1" id="KW-0812">Transmembrane</keyword>
<evidence type="ECO:0008006" key="3">
    <source>
        <dbReference type="Google" id="ProtNLM"/>
    </source>
</evidence>
<evidence type="ECO:0000256" key="1">
    <source>
        <dbReference type="SAM" id="Phobius"/>
    </source>
</evidence>
<feature type="transmembrane region" description="Helical" evidence="1">
    <location>
        <begin position="7"/>
        <end position="31"/>
    </location>
</feature>
<sequence length="97" mass="10533">MSVHIDVAGYIVMFAALWFATIFGLAVIFVLKYGSKSKVGQAWSARVGIACQILGMALACSSTTMPLPPLLIFMIFGIALFCVGRFVKQEARKTNVK</sequence>
<dbReference type="AlphaFoldDB" id="A0A0G4E538"/>
<protein>
    <recommendedName>
        <fullName evidence="3">Transmembrane protein</fullName>
    </recommendedName>
</protein>
<reference evidence="2" key="2">
    <citation type="submission" date="2015-06" db="EMBL/GenBank/DDBJ databases">
        <title>Environmentally co-occuring mercury resistance plasmids are genetically and phenotypically diverse and confer variable context-dependent fitness effects.</title>
        <authorList>
            <person name="Hall J.P.J."/>
            <person name="Harrison E."/>
            <person name="Lilley A.K."/>
            <person name="Paterson S."/>
            <person name="Spiers A.J."/>
            <person name="Brockhurst M.A."/>
        </authorList>
    </citation>
    <scope>NUCLEOTIDE SEQUENCE [LARGE SCALE GENOMIC DNA]</scope>
    <source>
        <strain evidence="2">SBW25</strain>
        <plasmid evidence="2">pQBR57</plasmid>
    </source>
</reference>
<keyword evidence="1" id="KW-1133">Transmembrane helix</keyword>
<evidence type="ECO:0000313" key="2">
    <source>
        <dbReference type="EMBL" id="CEK42118.1"/>
    </source>
</evidence>
<name>A0A0G4E538_PSEFS</name>
<organism evidence="2">
    <name type="scientific">Pseudomonas fluorescens (strain SBW25)</name>
    <dbReference type="NCBI Taxonomy" id="216595"/>
    <lineage>
        <taxon>Bacteria</taxon>
        <taxon>Pseudomonadati</taxon>
        <taxon>Pseudomonadota</taxon>
        <taxon>Gammaproteobacteria</taxon>
        <taxon>Pseudomonadales</taxon>
        <taxon>Pseudomonadaceae</taxon>
        <taxon>Pseudomonas</taxon>
    </lineage>
</organism>
<feature type="transmembrane region" description="Helical" evidence="1">
    <location>
        <begin position="70"/>
        <end position="87"/>
    </location>
</feature>
<accession>A0A0G4E538</accession>
<dbReference type="EMBL" id="LN713926">
    <property type="protein sequence ID" value="CEK42118.1"/>
    <property type="molecule type" value="Genomic_DNA"/>
</dbReference>
<keyword evidence="2" id="KW-0614">Plasmid</keyword>
<reference evidence="2" key="1">
    <citation type="submission" date="2014-12" db="EMBL/GenBank/DDBJ databases">
        <authorList>
            <person name="Hall J."/>
        </authorList>
    </citation>
    <scope>NUCLEOTIDE SEQUENCE [LARGE SCALE GENOMIC DNA]</scope>
    <source>
        <strain evidence="2">SBW25</strain>
        <plasmid evidence="2">pQBR57</plasmid>
    </source>
</reference>
<proteinExistence type="predicted"/>
<geneLocation type="plasmid" evidence="2">
    <name>pQBR57</name>
</geneLocation>